<dbReference type="Gene3D" id="4.10.240.10">
    <property type="entry name" value="Zn(2)-C6 fungal-type DNA-binding domain"/>
    <property type="match status" value="1"/>
</dbReference>
<dbReference type="InterPro" id="IPR001138">
    <property type="entry name" value="Zn2Cys6_DnaBD"/>
</dbReference>
<reference evidence="7" key="2">
    <citation type="journal article" date="2010" name="Nature">
        <title>Comparative genomics reveals mobile pathogenicity chromosomes in Fusarium.</title>
        <authorList>
            <person name="Ma L.J."/>
            <person name="van der Does H.C."/>
            <person name="Borkovich K.A."/>
            <person name="Coleman J.J."/>
            <person name="Daboussi M.J."/>
            <person name="Di Pietro A."/>
            <person name="Dufresne M."/>
            <person name="Freitag M."/>
            <person name="Grabherr M."/>
            <person name="Henrissat B."/>
            <person name="Houterman P.M."/>
            <person name="Kang S."/>
            <person name="Shim W.B."/>
            <person name="Woloshuk C."/>
            <person name="Xie X."/>
            <person name="Xu J.R."/>
            <person name="Antoniw J."/>
            <person name="Baker S.E."/>
            <person name="Bluhm B.H."/>
            <person name="Breakspear A."/>
            <person name="Brown D.W."/>
            <person name="Butchko R.A."/>
            <person name="Chapman S."/>
            <person name="Coulson R."/>
            <person name="Coutinho P.M."/>
            <person name="Danchin E.G."/>
            <person name="Diener A."/>
            <person name="Gale L.R."/>
            <person name="Gardiner D.M."/>
            <person name="Goff S."/>
            <person name="Hammond-Kosack K.E."/>
            <person name="Hilburn K."/>
            <person name="Hua-Van A."/>
            <person name="Jonkers W."/>
            <person name="Kazan K."/>
            <person name="Kodira C.D."/>
            <person name="Koehrsen M."/>
            <person name="Kumar L."/>
            <person name="Lee Y.H."/>
            <person name="Li L."/>
            <person name="Manners J.M."/>
            <person name="Miranda-Saavedra D."/>
            <person name="Mukherjee M."/>
            <person name="Park G."/>
            <person name="Park J."/>
            <person name="Park S.Y."/>
            <person name="Proctor R.H."/>
            <person name="Regev A."/>
            <person name="Ruiz-Roldan M.C."/>
            <person name="Sain D."/>
            <person name="Sakthikumar S."/>
            <person name="Sykes S."/>
            <person name="Schwartz D.C."/>
            <person name="Turgeon B.G."/>
            <person name="Wapinski I."/>
            <person name="Yoder O."/>
            <person name="Young S."/>
            <person name="Zeng Q."/>
            <person name="Zhou S."/>
            <person name="Galagan J."/>
            <person name="Cuomo C.A."/>
            <person name="Kistler H.C."/>
            <person name="Rep M."/>
        </authorList>
    </citation>
    <scope>NUCLEOTIDE SEQUENCE [LARGE SCALE GENOMIC DNA]</scope>
    <source>
        <strain evidence="7">4287</strain>
    </source>
</reference>
<keyword evidence="2" id="KW-0862">Zinc</keyword>
<dbReference type="SUPFAM" id="SSF57701">
    <property type="entry name" value="Zn2/Cys6 DNA-binding domain"/>
    <property type="match status" value="1"/>
</dbReference>
<dbReference type="VEuPathDB" id="FungiDB:FOXG_05890"/>
<dbReference type="CDD" id="cd12148">
    <property type="entry name" value="fungal_TF_MHR"/>
    <property type="match status" value="1"/>
</dbReference>
<name>A0A0J9WL90_FUSO4</name>
<dbReference type="PROSITE" id="PS50048">
    <property type="entry name" value="ZN2_CY6_FUNGAL_2"/>
    <property type="match status" value="1"/>
</dbReference>
<dbReference type="OrthoDB" id="3945418at2759"/>
<dbReference type="PANTHER" id="PTHR47660:SF2">
    <property type="entry name" value="TRANSCRIPTION FACTOR WITH C2H2 AND ZN(2)-CYS(6) DNA BINDING DOMAIN (EUROFUNG)"/>
    <property type="match status" value="1"/>
</dbReference>
<evidence type="ECO:0000313" key="8">
    <source>
        <dbReference type="Proteomes" id="UP000009097"/>
    </source>
</evidence>
<dbReference type="KEGG" id="fox:FOXG_05890"/>
<dbReference type="AlphaFoldDB" id="A0A0J9WL90"/>
<dbReference type="PANTHER" id="PTHR47660">
    <property type="entry name" value="TRANSCRIPTION FACTOR WITH C2H2 AND ZN(2)-CYS(6) DNA BINDING DOMAIN (EUROFUNG)-RELATED-RELATED"/>
    <property type="match status" value="1"/>
</dbReference>
<organism evidence="7 8">
    <name type="scientific">Fusarium oxysporum f. sp. lycopersici (strain 4287 / CBS 123668 / FGSC 9935 / NRRL 34936)</name>
    <name type="common">Fusarium vascular wilt of tomato</name>
    <dbReference type="NCBI Taxonomy" id="426428"/>
    <lineage>
        <taxon>Eukaryota</taxon>
        <taxon>Fungi</taxon>
        <taxon>Dikarya</taxon>
        <taxon>Ascomycota</taxon>
        <taxon>Pezizomycotina</taxon>
        <taxon>Sordariomycetes</taxon>
        <taxon>Hypocreomycetidae</taxon>
        <taxon>Hypocreales</taxon>
        <taxon>Nectriaceae</taxon>
        <taxon>Fusarium</taxon>
        <taxon>Fusarium oxysporum species complex</taxon>
    </lineage>
</organism>
<proteinExistence type="predicted"/>
<dbReference type="PROSITE" id="PS00463">
    <property type="entry name" value="ZN2_CY6_FUNGAL_1"/>
    <property type="match status" value="1"/>
</dbReference>
<evidence type="ECO:0000256" key="2">
    <source>
        <dbReference type="ARBA" id="ARBA00022833"/>
    </source>
</evidence>
<protein>
    <recommendedName>
        <fullName evidence="6">Zn(2)-C6 fungal-type domain-containing protein</fullName>
    </recommendedName>
</protein>
<dbReference type="InterPro" id="IPR036864">
    <property type="entry name" value="Zn2-C6_fun-type_DNA-bd_sf"/>
</dbReference>
<accession>A0A0J9WL90</accession>
<sequence>MATPYQAPGCSVYSKPLSTHQNECPFCQKSFRRADVARRHARSCNARQGRPLPPQAKRGRKLRACNNCARVKVSCDSELPCHRCSARGIDCAYSSPCHDPSHRATFNPREVCKDDRPSFSFLLQASNPTHPSMDAIVAREPERTSEIPAWKQRETETVGWSSGTVDPRFLLFDLSDMLLDEPQDYGDTENNPLQFSGIFGPSTNSIDALSTRIVTLSNILQGLTTNKPHLGEGLDQSCQRGFFTTSHFQHVLVFFFRRRHYHQDTIHWPTFDPEKVSLHLLLAVVLTGTVYLQCLNQSSPSYINTPLLELAEKYVYKELKELSGQDVSPVTSQHMLEICQAAVLMNTLEGSANHIEARRRIASKRIPTLVATLRKSNMMSLKHEPGKSWQDFVHRETCIRVVTWTFMNDSLLGLFCNHPPIIASKEMTVDLPCPSDIWEADSSLVFQERSRYRLTRSYPSSCSEAIAGMLDEEWTPATRDSFGKLDHSDLFYLSSGLGRHIFHYRTSVVSPDYSKMLLRALDRWDSLWMDAFERIPEDERRWLGIGKHTPEVMALSRRTIELIESGEAKNSAYLQDIACYDTAVFHDFVQKYGQESPGTAKN</sequence>
<evidence type="ECO:0000256" key="3">
    <source>
        <dbReference type="ARBA" id="ARBA00023015"/>
    </source>
</evidence>
<keyword evidence="5" id="KW-0539">Nucleus</keyword>
<dbReference type="GeneID" id="28947831"/>
<dbReference type="Proteomes" id="UP000009097">
    <property type="component" value="Unassembled WGS sequence"/>
</dbReference>
<keyword evidence="4" id="KW-0804">Transcription</keyword>
<evidence type="ECO:0000256" key="1">
    <source>
        <dbReference type="ARBA" id="ARBA00022723"/>
    </source>
</evidence>
<dbReference type="RefSeq" id="XP_018241412.1">
    <property type="nucleotide sequence ID" value="XM_018384341.1"/>
</dbReference>
<evidence type="ECO:0000259" key="6">
    <source>
        <dbReference type="PROSITE" id="PS50048"/>
    </source>
</evidence>
<dbReference type="InterPro" id="IPR007219">
    <property type="entry name" value="XnlR_reg_dom"/>
</dbReference>
<dbReference type="GO" id="GO:0003677">
    <property type="term" value="F:DNA binding"/>
    <property type="evidence" value="ECO:0007669"/>
    <property type="project" value="InterPro"/>
</dbReference>
<evidence type="ECO:0000313" key="7">
    <source>
        <dbReference type="EMBL" id="KNB03367.1"/>
    </source>
</evidence>
<dbReference type="Pfam" id="PF00172">
    <property type="entry name" value="Zn_clus"/>
    <property type="match status" value="1"/>
</dbReference>
<gene>
    <name evidence="7" type="ORF">FOXG_05890</name>
</gene>
<dbReference type="GO" id="GO:0008270">
    <property type="term" value="F:zinc ion binding"/>
    <property type="evidence" value="ECO:0007669"/>
    <property type="project" value="InterPro"/>
</dbReference>
<dbReference type="SMART" id="SM00066">
    <property type="entry name" value="GAL4"/>
    <property type="match status" value="1"/>
</dbReference>
<dbReference type="GO" id="GO:0006351">
    <property type="term" value="P:DNA-templated transcription"/>
    <property type="evidence" value="ECO:0007669"/>
    <property type="project" value="InterPro"/>
</dbReference>
<dbReference type="Pfam" id="PF04082">
    <property type="entry name" value="Fungal_trans"/>
    <property type="match status" value="1"/>
</dbReference>
<reference evidence="7" key="1">
    <citation type="submission" date="2007-04" db="EMBL/GenBank/DDBJ databases">
        <authorList>
            <consortium name="The Broad Institute Genome Sequencing Platform"/>
            <person name="Birren B."/>
            <person name="Lander E."/>
            <person name="Galagan J."/>
            <person name="Nusbaum C."/>
            <person name="Devon K."/>
            <person name="Ma L.-J."/>
            <person name="Jaffe D."/>
            <person name="Butler J."/>
            <person name="Alvarez P."/>
            <person name="Gnerre S."/>
            <person name="Grabherr M."/>
            <person name="Kleber M."/>
            <person name="Mauceli E."/>
            <person name="Brockman W."/>
            <person name="MacCallum I.A."/>
            <person name="Young S."/>
            <person name="LaButti K."/>
            <person name="DeCaprio D."/>
            <person name="Crawford M."/>
            <person name="Koehrsen M."/>
            <person name="Engels R."/>
            <person name="Montgomery P."/>
            <person name="Pearson M."/>
            <person name="Howarth C."/>
            <person name="Larson L."/>
            <person name="White J."/>
            <person name="O'Leary S."/>
            <person name="Kodira C."/>
            <person name="Zeng Q."/>
            <person name="Yandava C."/>
            <person name="Alvarado L."/>
            <person name="Kistler C."/>
            <person name="Shim W.-B."/>
            <person name="Kang S."/>
            <person name="Woloshuk C."/>
        </authorList>
    </citation>
    <scope>NUCLEOTIDE SEQUENCE</scope>
    <source>
        <strain evidence="7">4287</strain>
    </source>
</reference>
<dbReference type="GO" id="GO:0000981">
    <property type="term" value="F:DNA-binding transcription factor activity, RNA polymerase II-specific"/>
    <property type="evidence" value="ECO:0007669"/>
    <property type="project" value="InterPro"/>
</dbReference>
<keyword evidence="3" id="KW-0805">Transcription regulation</keyword>
<feature type="domain" description="Zn(2)-C6 fungal-type" evidence="6">
    <location>
        <begin position="64"/>
        <end position="93"/>
    </location>
</feature>
<evidence type="ECO:0000256" key="5">
    <source>
        <dbReference type="ARBA" id="ARBA00023242"/>
    </source>
</evidence>
<dbReference type="EMBL" id="DS231701">
    <property type="protein sequence ID" value="KNB03367.1"/>
    <property type="molecule type" value="Genomic_DNA"/>
</dbReference>
<evidence type="ECO:0000256" key="4">
    <source>
        <dbReference type="ARBA" id="ARBA00023163"/>
    </source>
</evidence>
<keyword evidence="1" id="KW-0479">Metal-binding</keyword>